<proteinExistence type="predicted"/>
<feature type="non-terminal residue" evidence="1">
    <location>
        <position position="62"/>
    </location>
</feature>
<sequence>MPGPRSVILRGLPLCGQVADFPSCFHFVIIPLTDDRGIFGSKEISQMDLLHSLSQMFVEAVC</sequence>
<evidence type="ECO:0000313" key="1">
    <source>
        <dbReference type="EMBL" id="CAI9541028.1"/>
    </source>
</evidence>
<dbReference type="EMBL" id="CATNWA010001729">
    <property type="protein sequence ID" value="CAI9541028.1"/>
    <property type="molecule type" value="Genomic_DNA"/>
</dbReference>
<accession>A0ABN9B4P1</accession>
<protein>
    <submittedName>
        <fullName evidence="1">Uncharacterized protein</fullName>
    </submittedName>
</protein>
<name>A0ABN9B4P1_9NEOB</name>
<dbReference type="Proteomes" id="UP001162483">
    <property type="component" value="Unassembled WGS sequence"/>
</dbReference>
<comment type="caution">
    <text evidence="1">The sequence shown here is derived from an EMBL/GenBank/DDBJ whole genome shotgun (WGS) entry which is preliminary data.</text>
</comment>
<gene>
    <name evidence="1" type="ORF">SPARVUS_LOCUS1850487</name>
</gene>
<reference evidence="1" key="1">
    <citation type="submission" date="2023-05" db="EMBL/GenBank/DDBJ databases">
        <authorList>
            <person name="Stuckert A."/>
        </authorList>
    </citation>
    <scope>NUCLEOTIDE SEQUENCE</scope>
</reference>
<organism evidence="1 2">
    <name type="scientific">Staurois parvus</name>
    <dbReference type="NCBI Taxonomy" id="386267"/>
    <lineage>
        <taxon>Eukaryota</taxon>
        <taxon>Metazoa</taxon>
        <taxon>Chordata</taxon>
        <taxon>Craniata</taxon>
        <taxon>Vertebrata</taxon>
        <taxon>Euteleostomi</taxon>
        <taxon>Amphibia</taxon>
        <taxon>Batrachia</taxon>
        <taxon>Anura</taxon>
        <taxon>Neobatrachia</taxon>
        <taxon>Ranoidea</taxon>
        <taxon>Ranidae</taxon>
        <taxon>Staurois</taxon>
    </lineage>
</organism>
<keyword evidence="2" id="KW-1185">Reference proteome</keyword>
<evidence type="ECO:0000313" key="2">
    <source>
        <dbReference type="Proteomes" id="UP001162483"/>
    </source>
</evidence>